<dbReference type="InterPro" id="IPR013022">
    <property type="entry name" value="Xyl_isomerase-like_TIM-brl"/>
</dbReference>
<reference evidence="2" key="1">
    <citation type="submission" date="2022-04" db="EMBL/GenBank/DDBJ databases">
        <title>Desulfatitalea alkaliphila sp. nov., a novel anaerobic sulfate-reducing bacterium isolated from terrestrial mud volcano, Taman Peninsula, Russia.</title>
        <authorList>
            <person name="Khomyakova M.A."/>
            <person name="Merkel A.Y."/>
            <person name="Slobodkin A.I."/>
        </authorList>
    </citation>
    <scope>NUCLEOTIDE SEQUENCE</scope>
    <source>
        <strain evidence="2">M08but</strain>
    </source>
</reference>
<dbReference type="RefSeq" id="WP_246906185.1">
    <property type="nucleotide sequence ID" value="NZ_JALJRB010000008.1"/>
</dbReference>
<keyword evidence="3" id="KW-1185">Reference proteome</keyword>
<protein>
    <submittedName>
        <fullName evidence="2">TIM barrel protein</fullName>
    </submittedName>
</protein>
<accession>A0AA41R481</accession>
<dbReference type="Gene3D" id="3.20.20.150">
    <property type="entry name" value="Divalent-metal-dependent TIM barrel enzymes"/>
    <property type="match status" value="1"/>
</dbReference>
<proteinExistence type="predicted"/>
<dbReference type="EMBL" id="JALJRB010000008">
    <property type="protein sequence ID" value="MCJ8500770.1"/>
    <property type="molecule type" value="Genomic_DNA"/>
</dbReference>
<evidence type="ECO:0000313" key="2">
    <source>
        <dbReference type="EMBL" id="MCJ8500770.1"/>
    </source>
</evidence>
<feature type="domain" description="Xylose isomerase-like TIM barrel" evidence="1">
    <location>
        <begin position="42"/>
        <end position="252"/>
    </location>
</feature>
<dbReference type="Pfam" id="PF01261">
    <property type="entry name" value="AP_endonuc_2"/>
    <property type="match status" value="1"/>
</dbReference>
<dbReference type="NCBIfam" id="NF041277">
    <property type="entry name" value="coba_remo_CbiR"/>
    <property type="match status" value="1"/>
</dbReference>
<dbReference type="SUPFAM" id="SSF51658">
    <property type="entry name" value="Xylose isomerase-like"/>
    <property type="match status" value="1"/>
</dbReference>
<dbReference type="Proteomes" id="UP001165427">
    <property type="component" value="Unassembled WGS sequence"/>
</dbReference>
<dbReference type="AlphaFoldDB" id="A0AA41R481"/>
<sequence>MTYPRLPLAYKDRFSFRLSAPSFIYPADYATNARRLAPFIDEIELLLFESDPNALPSAAEIEQLAAIGNETGVTYNVHLPIDADMTVTDAVTRRTAGDRLATVIERVRPLRPTTHTVHLNRHPLDNRRPQDPLAVWQADVTALMKGLMERTGLAPRALSVETLDYPPEWFAPVCEALDLAVCIDLGHLLRYGFDPQTVWRRFDGRITIVHLHGVHDGRDHLGLDALPAPQLMELARLLRRFEGTVSLEVFAFERLKVSLELLTETMDRINAAGCVRR</sequence>
<gene>
    <name evidence="2" type="ORF">MRX98_09330</name>
</gene>
<evidence type="ECO:0000259" key="1">
    <source>
        <dbReference type="Pfam" id="PF01261"/>
    </source>
</evidence>
<name>A0AA41R481_9BACT</name>
<dbReference type="InterPro" id="IPR036237">
    <property type="entry name" value="Xyl_isomerase-like_sf"/>
</dbReference>
<organism evidence="2 3">
    <name type="scientific">Desulfatitalea alkaliphila</name>
    <dbReference type="NCBI Taxonomy" id="2929485"/>
    <lineage>
        <taxon>Bacteria</taxon>
        <taxon>Pseudomonadati</taxon>
        <taxon>Thermodesulfobacteriota</taxon>
        <taxon>Desulfobacteria</taxon>
        <taxon>Desulfobacterales</taxon>
        <taxon>Desulfosarcinaceae</taxon>
        <taxon>Desulfatitalea</taxon>
    </lineage>
</organism>
<evidence type="ECO:0000313" key="3">
    <source>
        <dbReference type="Proteomes" id="UP001165427"/>
    </source>
</evidence>
<comment type="caution">
    <text evidence="2">The sequence shown here is derived from an EMBL/GenBank/DDBJ whole genome shotgun (WGS) entry which is preliminary data.</text>
</comment>